<protein>
    <submittedName>
        <fullName evidence="1">Uncharacterized protein</fullName>
    </submittedName>
</protein>
<comment type="caution">
    <text evidence="1">The sequence shown here is derived from an EMBL/GenBank/DDBJ whole genome shotgun (WGS) entry which is preliminary data.</text>
</comment>
<dbReference type="Proteomes" id="UP000814033">
    <property type="component" value="Unassembled WGS sequence"/>
</dbReference>
<reference evidence="1" key="2">
    <citation type="journal article" date="2022" name="New Phytol.">
        <title>Evolutionary transition to the ectomycorrhizal habit in the genomes of a hyperdiverse lineage of mushroom-forming fungi.</title>
        <authorList>
            <person name="Looney B."/>
            <person name="Miyauchi S."/>
            <person name="Morin E."/>
            <person name="Drula E."/>
            <person name="Courty P.E."/>
            <person name="Kohler A."/>
            <person name="Kuo A."/>
            <person name="LaButti K."/>
            <person name="Pangilinan J."/>
            <person name="Lipzen A."/>
            <person name="Riley R."/>
            <person name="Andreopoulos W."/>
            <person name="He G."/>
            <person name="Johnson J."/>
            <person name="Nolan M."/>
            <person name="Tritt A."/>
            <person name="Barry K.W."/>
            <person name="Grigoriev I.V."/>
            <person name="Nagy L.G."/>
            <person name="Hibbett D."/>
            <person name="Henrissat B."/>
            <person name="Matheny P.B."/>
            <person name="Labbe J."/>
            <person name="Martin F.M."/>
        </authorList>
    </citation>
    <scope>NUCLEOTIDE SEQUENCE</scope>
    <source>
        <strain evidence="1">FP105234-sp</strain>
    </source>
</reference>
<evidence type="ECO:0000313" key="1">
    <source>
        <dbReference type="EMBL" id="KAI0037517.1"/>
    </source>
</evidence>
<evidence type="ECO:0000313" key="2">
    <source>
        <dbReference type="Proteomes" id="UP000814033"/>
    </source>
</evidence>
<sequence>ESIALYMPSSFRAEDRDRFCDAELVAMEARLRYAHACDALEELRRQLRLRTYFNQWKIKNVTGQNPNTRARGLQSRVEDKVKAAAARYRRCRAAYLALSGHGDWERRLQVLEDHDIRGLGERAVRAQEEEEL</sequence>
<name>A0ACB8R0U5_9AGAM</name>
<dbReference type="EMBL" id="MU276892">
    <property type="protein sequence ID" value="KAI0037517.1"/>
    <property type="molecule type" value="Genomic_DNA"/>
</dbReference>
<reference evidence="1" key="1">
    <citation type="submission" date="2021-02" db="EMBL/GenBank/DDBJ databases">
        <authorList>
            <consortium name="DOE Joint Genome Institute"/>
            <person name="Ahrendt S."/>
            <person name="Looney B.P."/>
            <person name="Miyauchi S."/>
            <person name="Morin E."/>
            <person name="Drula E."/>
            <person name="Courty P.E."/>
            <person name="Chicoki N."/>
            <person name="Fauchery L."/>
            <person name="Kohler A."/>
            <person name="Kuo A."/>
            <person name="Labutti K."/>
            <person name="Pangilinan J."/>
            <person name="Lipzen A."/>
            <person name="Riley R."/>
            <person name="Andreopoulos W."/>
            <person name="He G."/>
            <person name="Johnson J."/>
            <person name="Barry K.W."/>
            <person name="Grigoriev I.V."/>
            <person name="Nagy L."/>
            <person name="Hibbett D."/>
            <person name="Henrissat B."/>
            <person name="Matheny P.B."/>
            <person name="Labbe J."/>
            <person name="Martin F."/>
        </authorList>
    </citation>
    <scope>NUCLEOTIDE SEQUENCE</scope>
    <source>
        <strain evidence="1">FP105234-sp</strain>
    </source>
</reference>
<accession>A0ACB8R0U5</accession>
<organism evidence="1 2">
    <name type="scientific">Auriscalpium vulgare</name>
    <dbReference type="NCBI Taxonomy" id="40419"/>
    <lineage>
        <taxon>Eukaryota</taxon>
        <taxon>Fungi</taxon>
        <taxon>Dikarya</taxon>
        <taxon>Basidiomycota</taxon>
        <taxon>Agaricomycotina</taxon>
        <taxon>Agaricomycetes</taxon>
        <taxon>Russulales</taxon>
        <taxon>Auriscalpiaceae</taxon>
        <taxon>Auriscalpium</taxon>
    </lineage>
</organism>
<keyword evidence="2" id="KW-1185">Reference proteome</keyword>
<proteinExistence type="predicted"/>
<feature type="non-terminal residue" evidence="1">
    <location>
        <position position="1"/>
    </location>
</feature>
<feature type="non-terminal residue" evidence="1">
    <location>
        <position position="132"/>
    </location>
</feature>
<gene>
    <name evidence="1" type="ORF">FA95DRAFT_1476277</name>
</gene>